<dbReference type="AlphaFoldDB" id="A0A0A9MSF6"/>
<evidence type="ECO:0000313" key="1">
    <source>
        <dbReference type="EMBL" id="JAE23889.1"/>
    </source>
</evidence>
<reference evidence="1" key="2">
    <citation type="journal article" date="2015" name="Data Brief">
        <title>Shoot transcriptome of the giant reed, Arundo donax.</title>
        <authorList>
            <person name="Barrero R.A."/>
            <person name="Guerrero F.D."/>
            <person name="Moolhuijzen P."/>
            <person name="Goolsby J.A."/>
            <person name="Tidwell J."/>
            <person name="Bellgard S.E."/>
            <person name="Bellgard M.I."/>
        </authorList>
    </citation>
    <scope>NUCLEOTIDE SEQUENCE</scope>
    <source>
        <tissue evidence="1">Shoot tissue taken approximately 20 cm above the soil surface</tissue>
    </source>
</reference>
<proteinExistence type="predicted"/>
<organism evidence="1">
    <name type="scientific">Arundo donax</name>
    <name type="common">Giant reed</name>
    <name type="synonym">Donax arundinaceus</name>
    <dbReference type="NCBI Taxonomy" id="35708"/>
    <lineage>
        <taxon>Eukaryota</taxon>
        <taxon>Viridiplantae</taxon>
        <taxon>Streptophyta</taxon>
        <taxon>Embryophyta</taxon>
        <taxon>Tracheophyta</taxon>
        <taxon>Spermatophyta</taxon>
        <taxon>Magnoliopsida</taxon>
        <taxon>Liliopsida</taxon>
        <taxon>Poales</taxon>
        <taxon>Poaceae</taxon>
        <taxon>PACMAD clade</taxon>
        <taxon>Arundinoideae</taxon>
        <taxon>Arundineae</taxon>
        <taxon>Arundo</taxon>
    </lineage>
</organism>
<sequence length="58" mass="6391">MVISRAACKVGWSKACGGLVQRTIFSATMLPLGISFVLPLCHCNWDWHARRSSVSLLD</sequence>
<dbReference type="EMBL" id="GBRH01174007">
    <property type="protein sequence ID" value="JAE23889.1"/>
    <property type="molecule type" value="Transcribed_RNA"/>
</dbReference>
<accession>A0A0A9MSF6</accession>
<name>A0A0A9MSF6_ARUDO</name>
<protein>
    <submittedName>
        <fullName evidence="1">Uncharacterized protein</fullName>
    </submittedName>
</protein>
<reference evidence="1" key="1">
    <citation type="submission" date="2014-09" db="EMBL/GenBank/DDBJ databases">
        <authorList>
            <person name="Magalhaes I.L.F."/>
            <person name="Oliveira U."/>
            <person name="Santos F.R."/>
            <person name="Vidigal T.H.D.A."/>
            <person name="Brescovit A.D."/>
            <person name="Santos A.J."/>
        </authorList>
    </citation>
    <scope>NUCLEOTIDE SEQUENCE</scope>
    <source>
        <tissue evidence="1">Shoot tissue taken approximately 20 cm above the soil surface</tissue>
    </source>
</reference>